<sequence length="595" mass="67703">FVQTPFYTVSASPYVRTRPVALVNDINAGEEQLFASGKPVYMEFGLEFDFTVSSLSRMRFANTANQNAGLDEINLAMIERFHQATDSSQEMPIIHSFVAQDWEERSLEELMEAMNEAIKCNLPNLVLIILNIIVDWHYAEFSSQEMPIIHSFVAQDWEERSLEELMEAMNEAIKCNLPNLVLIILNIIVDWHYAEFRADASDFLVSCRRKPIGSGVVPTGSEMGEVLRRKARKSCAEQMQAIFLCLAVVSLSEVVWCLLGRKWVKCYEGRQGSLVPVTCALPNDRCCSLYFDNKTNAGSCWYELVQVCHEQMQAIFLCLAVVSLSEVVWCLLGRKWVKCYEGRQGSLVPVTCALPNDRCCSLYFDNKTNAGSCWYELVQDSVTAIRRVPMINGVRACCMEDYCNDERHLQKHLQEASQYLEPFSPIDHDGSKITCYAGKSTESGQMKIKKCPLPDDMCCAFYYDNGTNAGMCWHEVVRVSLTGPHRVLAHKATRVCCRPDLCNDRQFIYDNRINISEHGGMYDYEHDDYNFSGVEVKRQYNRAGDDIERKDAIHGIKKSPTNGGQTLRGFVIAMARIIFTLLWCFVPAYWAIFAK</sequence>
<keyword evidence="1" id="KW-1133">Transmembrane helix</keyword>
<dbReference type="OrthoDB" id="10608622at2759"/>
<proteinExistence type="predicted"/>
<keyword evidence="1" id="KW-0472">Membrane</keyword>
<keyword evidence="1" id="KW-0812">Transmembrane</keyword>
<gene>
    <name evidence="2" type="ORF">Tcan_08027</name>
</gene>
<evidence type="ECO:0000313" key="3">
    <source>
        <dbReference type="Proteomes" id="UP000031036"/>
    </source>
</evidence>
<dbReference type="AlphaFoldDB" id="A0A0B2V332"/>
<dbReference type="Proteomes" id="UP000031036">
    <property type="component" value="Unassembled WGS sequence"/>
</dbReference>
<feature type="non-terminal residue" evidence="2">
    <location>
        <position position="1"/>
    </location>
</feature>
<evidence type="ECO:0000256" key="1">
    <source>
        <dbReference type="SAM" id="Phobius"/>
    </source>
</evidence>
<keyword evidence="3" id="KW-1185">Reference proteome</keyword>
<comment type="caution">
    <text evidence="2">The sequence shown here is derived from an EMBL/GenBank/DDBJ whole genome shotgun (WGS) entry which is preliminary data.</text>
</comment>
<dbReference type="EMBL" id="JPKZ01002599">
    <property type="protein sequence ID" value="KHN75884.1"/>
    <property type="molecule type" value="Genomic_DNA"/>
</dbReference>
<name>A0A0B2V332_TOXCA</name>
<reference evidence="2 3" key="1">
    <citation type="submission" date="2014-11" db="EMBL/GenBank/DDBJ databases">
        <title>Genetic blueprint of the zoonotic pathogen Toxocara canis.</title>
        <authorList>
            <person name="Zhu X.-Q."/>
            <person name="Korhonen P.K."/>
            <person name="Cai H."/>
            <person name="Young N.D."/>
            <person name="Nejsum P."/>
            <person name="von Samson-Himmelstjerna G."/>
            <person name="Boag P.R."/>
            <person name="Tan P."/>
            <person name="Li Q."/>
            <person name="Min J."/>
            <person name="Yang Y."/>
            <person name="Wang X."/>
            <person name="Fang X."/>
            <person name="Hall R.S."/>
            <person name="Hofmann A."/>
            <person name="Sternberg P.W."/>
            <person name="Jex A.R."/>
            <person name="Gasser R.B."/>
        </authorList>
    </citation>
    <scope>NUCLEOTIDE SEQUENCE [LARGE SCALE GENOMIC DNA]</scope>
    <source>
        <strain evidence="2">PN_DK_2014</strain>
    </source>
</reference>
<evidence type="ECO:0000313" key="2">
    <source>
        <dbReference type="EMBL" id="KHN75884.1"/>
    </source>
</evidence>
<protein>
    <submittedName>
        <fullName evidence="2">Uncharacterized protein</fullName>
    </submittedName>
</protein>
<feature type="transmembrane region" description="Helical" evidence="1">
    <location>
        <begin position="567"/>
        <end position="592"/>
    </location>
</feature>
<accession>A0A0B2V332</accession>
<organism evidence="2 3">
    <name type="scientific">Toxocara canis</name>
    <name type="common">Canine roundworm</name>
    <dbReference type="NCBI Taxonomy" id="6265"/>
    <lineage>
        <taxon>Eukaryota</taxon>
        <taxon>Metazoa</taxon>
        <taxon>Ecdysozoa</taxon>
        <taxon>Nematoda</taxon>
        <taxon>Chromadorea</taxon>
        <taxon>Rhabditida</taxon>
        <taxon>Spirurina</taxon>
        <taxon>Ascaridomorpha</taxon>
        <taxon>Ascaridoidea</taxon>
        <taxon>Toxocaridae</taxon>
        <taxon>Toxocara</taxon>
    </lineage>
</organism>